<feature type="region of interest" description="Disordered" evidence="1">
    <location>
        <begin position="176"/>
        <end position="204"/>
    </location>
</feature>
<dbReference type="InterPro" id="IPR045063">
    <property type="entry name" value="Dynamin_N"/>
</dbReference>
<dbReference type="Pfam" id="PF24564">
    <property type="entry name" value="DUF7605"/>
    <property type="match status" value="1"/>
</dbReference>
<reference evidence="4" key="2">
    <citation type="journal article" date="2023" name="Proc. Natl. Acad. Sci. U.S.A.">
        <title>A global phylogenomic analysis of the shiitake genus Lentinula.</title>
        <authorList>
            <person name="Sierra-Patev S."/>
            <person name="Min B."/>
            <person name="Naranjo-Ortiz M."/>
            <person name="Looney B."/>
            <person name="Konkel Z."/>
            <person name="Slot J.C."/>
            <person name="Sakamoto Y."/>
            <person name="Steenwyk J.L."/>
            <person name="Rokas A."/>
            <person name="Carro J."/>
            <person name="Camarero S."/>
            <person name="Ferreira P."/>
            <person name="Molpeceres G."/>
            <person name="Ruiz-Duenas F.J."/>
            <person name="Serrano A."/>
            <person name="Henrissat B."/>
            <person name="Drula E."/>
            <person name="Hughes K.W."/>
            <person name="Mata J.L."/>
            <person name="Ishikawa N.K."/>
            <person name="Vargas-Isla R."/>
            <person name="Ushijima S."/>
            <person name="Smith C.A."/>
            <person name="Donoghue J."/>
            <person name="Ahrendt S."/>
            <person name="Andreopoulos W."/>
            <person name="He G."/>
            <person name="LaButti K."/>
            <person name="Lipzen A."/>
            <person name="Ng V."/>
            <person name="Riley R."/>
            <person name="Sandor L."/>
            <person name="Barry K."/>
            <person name="Martinez A.T."/>
            <person name="Xiao Y."/>
            <person name="Gibbons J.G."/>
            <person name="Terashima K."/>
            <person name="Grigoriev I.V."/>
            <person name="Hibbett D."/>
        </authorList>
    </citation>
    <scope>NUCLEOTIDE SEQUENCE</scope>
    <source>
        <strain evidence="4">Sp2 HRB7682 ss15</strain>
    </source>
</reference>
<dbReference type="SUPFAM" id="SSF52540">
    <property type="entry name" value="P-loop containing nucleoside triphosphate hydrolases"/>
    <property type="match status" value="1"/>
</dbReference>
<evidence type="ECO:0000313" key="4">
    <source>
        <dbReference type="EMBL" id="KAJ4484293.1"/>
    </source>
</evidence>
<reference evidence="4" key="1">
    <citation type="submission" date="2022-08" db="EMBL/GenBank/DDBJ databases">
        <authorList>
            <consortium name="DOE Joint Genome Institute"/>
            <person name="Min B."/>
            <person name="Riley R."/>
            <person name="Sierra-Patev S."/>
            <person name="Naranjo-Ortiz M."/>
            <person name="Looney B."/>
            <person name="Konkel Z."/>
            <person name="Slot J.C."/>
            <person name="Sakamoto Y."/>
            <person name="Steenwyk J.L."/>
            <person name="Rokas A."/>
            <person name="Carro J."/>
            <person name="Camarero S."/>
            <person name="Ferreira P."/>
            <person name="Molpeceres G."/>
            <person name="Ruiz-Duenas F.J."/>
            <person name="Serrano A."/>
            <person name="Henrissat B."/>
            <person name="Drula E."/>
            <person name="Hughes K.W."/>
            <person name="Mata J.L."/>
            <person name="Ishikawa N.K."/>
            <person name="Vargas-Isla R."/>
            <person name="Ushijima S."/>
            <person name="Smith C.A."/>
            <person name="Ahrendt S."/>
            <person name="Andreopoulos W."/>
            <person name="He G."/>
            <person name="Labutti K."/>
            <person name="Lipzen A."/>
            <person name="Ng V."/>
            <person name="Sandor L."/>
            <person name="Barry K."/>
            <person name="Martinez A.T."/>
            <person name="Xiao Y."/>
            <person name="Gibbons J.G."/>
            <person name="Terashima K."/>
            <person name="Hibbett D.S."/>
            <person name="Grigoriev I.V."/>
        </authorList>
    </citation>
    <scope>NUCLEOTIDE SEQUENCE</scope>
    <source>
        <strain evidence="4">Sp2 HRB7682 ss15</strain>
    </source>
</reference>
<dbReference type="Gene3D" id="3.40.50.300">
    <property type="entry name" value="P-loop containing nucleotide triphosphate hydrolases"/>
    <property type="match status" value="2"/>
</dbReference>
<feature type="domain" description="Dynamin N-terminal" evidence="2">
    <location>
        <begin position="105"/>
        <end position="370"/>
    </location>
</feature>
<name>A0A9W9AKY8_9AGAR</name>
<dbReference type="PANTHER" id="PTHR36681:SF3">
    <property type="entry name" value="NUCLEAR GTPASE, GERMINAL CENTER-ASSOCIATED, TANDEM DUPLICATE 3"/>
    <property type="match status" value="1"/>
</dbReference>
<feature type="compositionally biased region" description="Basic residues" evidence="1">
    <location>
        <begin position="194"/>
        <end position="203"/>
    </location>
</feature>
<accession>A0A9W9AKY8</accession>
<dbReference type="InterPro" id="IPR056024">
    <property type="entry name" value="DUF7605"/>
</dbReference>
<dbReference type="EMBL" id="JANVFS010000012">
    <property type="protein sequence ID" value="KAJ4484293.1"/>
    <property type="molecule type" value="Genomic_DNA"/>
</dbReference>
<gene>
    <name evidence="4" type="ORF">C8J55DRAFT_39491</name>
</gene>
<dbReference type="InterPro" id="IPR027417">
    <property type="entry name" value="P-loop_NTPase"/>
</dbReference>
<dbReference type="AlphaFoldDB" id="A0A9W9AKY8"/>
<organism evidence="4 5">
    <name type="scientific">Lentinula lateritia</name>
    <dbReference type="NCBI Taxonomy" id="40482"/>
    <lineage>
        <taxon>Eukaryota</taxon>
        <taxon>Fungi</taxon>
        <taxon>Dikarya</taxon>
        <taxon>Basidiomycota</taxon>
        <taxon>Agaricomycotina</taxon>
        <taxon>Agaricomycetes</taxon>
        <taxon>Agaricomycetidae</taxon>
        <taxon>Agaricales</taxon>
        <taxon>Marasmiineae</taxon>
        <taxon>Omphalotaceae</taxon>
        <taxon>Lentinula</taxon>
    </lineage>
</organism>
<proteinExistence type="predicted"/>
<feature type="domain" description="DUF7605" evidence="3">
    <location>
        <begin position="764"/>
        <end position="922"/>
    </location>
</feature>
<evidence type="ECO:0000313" key="5">
    <source>
        <dbReference type="Proteomes" id="UP001150238"/>
    </source>
</evidence>
<dbReference type="Proteomes" id="UP001150238">
    <property type="component" value="Unassembled WGS sequence"/>
</dbReference>
<protein>
    <submittedName>
        <fullName evidence="4">Dynamin family-domain-containing protein</fullName>
    </submittedName>
</protein>
<evidence type="ECO:0000259" key="3">
    <source>
        <dbReference type="Pfam" id="PF24564"/>
    </source>
</evidence>
<comment type="caution">
    <text evidence="4">The sequence shown here is derived from an EMBL/GenBank/DDBJ whole genome shotgun (WGS) entry which is preliminary data.</text>
</comment>
<evidence type="ECO:0000256" key="1">
    <source>
        <dbReference type="SAM" id="MobiDB-lite"/>
    </source>
</evidence>
<evidence type="ECO:0000259" key="2">
    <source>
        <dbReference type="Pfam" id="PF00350"/>
    </source>
</evidence>
<dbReference type="Pfam" id="PF00350">
    <property type="entry name" value="Dynamin_N"/>
    <property type="match status" value="1"/>
</dbReference>
<dbReference type="PANTHER" id="PTHR36681">
    <property type="entry name" value="NUCLEAR GTPASE, GERMINAL CENTER-ASSOCIATED, TANDEM DUPLICATE 3"/>
    <property type="match status" value="1"/>
</dbReference>
<sequence>MFTPNSEVPAKTEVGSKCDNASSLYNVSKNGKARKDDGVDDVNKTYKIILARIAELEDVLDRTELGLVLLQDGQPQNKKVRVEGVDVWRREIQQIRTQAMAPTLIAVTGATGAGKSTLLNALLDRIIVPTSGMRACTSVATKISYHSETRITAEIDFLTREEWAIEIQMGLGDIKDKGEENENDNSEIRANAKGLKHGKKRAKTREQRGFGMAWDKIHAVYPNLSPDEFAKFTSAEGVLSNSAFDGITKRLGTSETITCDTSAEFAKAISTYIDAKPVQNQSSHRQAMPSHVDGATLHPSGALWPLVREVHIRCNAKCLSTGATLVDLPGIGDSNAARSAVAERYLAHCDCVWVVAPIHRAVNDEHAKELLDRAFKTQLLMDGKLSRNSKDSITFIASKCDDILVSEAIENLDLTDTTVLRQFDHDIEQKESELSHYKKILQESWFSMSGSTLNEELFKRRAQLFQTTPIVPSQPTTKRSSDVPNFNTGPNKKIKSEVVLASTSAASDSTTFNTSQLSHDLNLGTQTYTQNNQAIRKVDVNDSQVYMERQDKYIEGLRKELLVLQQGRHDFITRERNETFKQQLREDVYCELEDIIQDASVMNTDGFDFPVFTCSSRNYLKIKDSASDERCEHLDIVQTEIPLLQEWIHQITNSSHQKELGLMSDMLNTLAQAVKTFCQDNAGGLTTSEQTAIKQKWRSKVLASGKVENPEAIAVRLQKILSPCVESISFYQVFQEKLEQDIRQAAMDAASEVLELYESIVTESKMHGNTYRAVIRHHGEFNSSNGLDLDLNKILTSTMKEGLAQSWASFFNKHHFDSLESDVISVIGEFLVELSNEVTLSPIKNFLEKHKDGIIKKAHILIRHAIRKVQRQIDQEQKGVGRGLGPQIQKLLMATYIEAGKISGKGCAQAQKKIMHEFIDEEANTLFKGLADFLIEEG</sequence>